<evidence type="ECO:0000256" key="2">
    <source>
        <dbReference type="ARBA" id="ARBA00023315"/>
    </source>
</evidence>
<dbReference type="InterPro" id="IPR013751">
    <property type="entry name" value="ACP_syn_III_N"/>
</dbReference>
<dbReference type="PANTHER" id="PTHR34069:SF2">
    <property type="entry name" value="BETA-KETOACYL-[ACYL-CARRIER-PROTEIN] SYNTHASE III"/>
    <property type="match status" value="1"/>
</dbReference>
<accession>A0A212JWI9</accession>
<gene>
    <name evidence="5" type="ORF">KL86DPRO_20207</name>
</gene>
<organism evidence="5">
    <name type="scientific">uncultured delta proteobacterium</name>
    <dbReference type="NCBI Taxonomy" id="34034"/>
    <lineage>
        <taxon>Bacteria</taxon>
        <taxon>Deltaproteobacteria</taxon>
        <taxon>environmental samples</taxon>
    </lineage>
</organism>
<evidence type="ECO:0000256" key="1">
    <source>
        <dbReference type="ARBA" id="ARBA00022679"/>
    </source>
</evidence>
<feature type="domain" description="Beta-ketoacyl-[acyl-carrier-protein] synthase III C-terminal" evidence="3">
    <location>
        <begin position="255"/>
        <end position="341"/>
    </location>
</feature>
<evidence type="ECO:0000259" key="4">
    <source>
        <dbReference type="Pfam" id="PF08545"/>
    </source>
</evidence>
<dbReference type="GO" id="GO:0006633">
    <property type="term" value="P:fatty acid biosynthetic process"/>
    <property type="evidence" value="ECO:0007669"/>
    <property type="project" value="InterPro"/>
</dbReference>
<reference evidence="5" key="1">
    <citation type="submission" date="2016-04" db="EMBL/GenBank/DDBJ databases">
        <authorList>
            <person name="Evans L.H."/>
            <person name="Alamgir A."/>
            <person name="Owens N."/>
            <person name="Weber N.D."/>
            <person name="Virtaneva K."/>
            <person name="Barbian K."/>
            <person name="Babar A."/>
            <person name="Rosenke K."/>
        </authorList>
    </citation>
    <scope>NUCLEOTIDE SEQUENCE</scope>
    <source>
        <strain evidence="5">86</strain>
    </source>
</reference>
<dbReference type="GO" id="GO:0044550">
    <property type="term" value="P:secondary metabolite biosynthetic process"/>
    <property type="evidence" value="ECO:0007669"/>
    <property type="project" value="TreeGrafter"/>
</dbReference>
<dbReference type="GO" id="GO:0004315">
    <property type="term" value="F:3-oxoacyl-[acyl-carrier-protein] synthase activity"/>
    <property type="evidence" value="ECO:0007669"/>
    <property type="project" value="InterPro"/>
</dbReference>
<dbReference type="AlphaFoldDB" id="A0A212JWI9"/>
<dbReference type="Pfam" id="PF08545">
    <property type="entry name" value="ACP_syn_III"/>
    <property type="match status" value="1"/>
</dbReference>
<sequence length="365" mass="40222">MQATLNGVKIRGVCATVPQNVSYFEDEIAFFPFPEKTSRRLGKVMGFKEHRIADPKTTVCDLASYTMDYLFHKGYLRKDAVRSVIFVAQMADHPLPGNSKVLHGQLNLPQETFCTDIFENCTGFISGLYTACTQIASSAVDEVVLITSDAGACYANKLDRNTYPLCGDAAAVTVISKSDSPDDFLRFVFRNDGSKREALIVPAGGGRLPCSEETAKVTQDEMGNFRCLNDFHMDGTAVFQFVMESVPPLIEEICHYAGIELSDIKYHLTHQPNRFMLEKLADLLRVPREILFNNIVENFGNSSGVTIPLNIAFNLGERLRDEKHLVCFSAFGAGLSLASCLGNLGNVDFCDLIEHPGNGAIAYSE</sequence>
<evidence type="ECO:0000259" key="3">
    <source>
        <dbReference type="Pfam" id="PF08541"/>
    </source>
</evidence>
<dbReference type="PANTHER" id="PTHR34069">
    <property type="entry name" value="3-OXOACYL-[ACYL-CARRIER-PROTEIN] SYNTHASE 3"/>
    <property type="match status" value="1"/>
</dbReference>
<dbReference type="Gene3D" id="3.40.47.10">
    <property type="match status" value="1"/>
</dbReference>
<dbReference type="Pfam" id="PF08541">
    <property type="entry name" value="ACP_syn_III_C"/>
    <property type="match status" value="1"/>
</dbReference>
<dbReference type="EMBL" id="FLUQ01000002">
    <property type="protein sequence ID" value="SBW03809.1"/>
    <property type="molecule type" value="Genomic_DNA"/>
</dbReference>
<dbReference type="InterPro" id="IPR013747">
    <property type="entry name" value="ACP_syn_III_C"/>
</dbReference>
<name>A0A212JWI9_9DELT</name>
<keyword evidence="2" id="KW-0012">Acyltransferase</keyword>
<dbReference type="InterPro" id="IPR016039">
    <property type="entry name" value="Thiolase-like"/>
</dbReference>
<dbReference type="SUPFAM" id="SSF53901">
    <property type="entry name" value="Thiolase-like"/>
    <property type="match status" value="1"/>
</dbReference>
<evidence type="ECO:0000313" key="5">
    <source>
        <dbReference type="EMBL" id="SBW03809.1"/>
    </source>
</evidence>
<keyword evidence="1" id="KW-0808">Transferase</keyword>
<protein>
    <submittedName>
        <fullName evidence="5">3-oxoacyl-(Acyl-carrier-protein) synthase 3</fullName>
    </submittedName>
</protein>
<feature type="domain" description="Beta-ketoacyl-[acyl-carrier-protein] synthase III N-terminal" evidence="4">
    <location>
        <begin position="116"/>
        <end position="193"/>
    </location>
</feature>
<proteinExistence type="predicted"/>